<evidence type="ECO:0008006" key="21">
    <source>
        <dbReference type="Google" id="ProtNLM"/>
    </source>
</evidence>
<keyword evidence="6 14" id="KW-0349">Heme</keyword>
<dbReference type="GO" id="GO:0005506">
    <property type="term" value="F:iron ion binding"/>
    <property type="evidence" value="ECO:0007669"/>
    <property type="project" value="InterPro"/>
</dbReference>
<proteinExistence type="inferred from homology"/>
<reference evidence="17 19" key="1">
    <citation type="journal article" date="2014" name="Curr. Biol.">
        <title>The genome of the clonal raider ant Cerapachys biroi.</title>
        <authorList>
            <person name="Oxley P.R."/>
            <person name="Ji L."/>
            <person name="Fetter-Pruneda I."/>
            <person name="McKenzie S.K."/>
            <person name="Li C."/>
            <person name="Hu H."/>
            <person name="Zhang G."/>
            <person name="Kronauer D.J."/>
        </authorList>
    </citation>
    <scope>NUCLEOTIDE SEQUENCE [LARGE SCALE GENOMIC DNA]</scope>
</reference>
<keyword evidence="10 15" id="KW-0560">Oxidoreductase</keyword>
<evidence type="ECO:0000313" key="17">
    <source>
        <dbReference type="EMBL" id="EZA56395.1"/>
    </source>
</evidence>
<accession>A0A026WK47</accession>
<evidence type="ECO:0000256" key="14">
    <source>
        <dbReference type="PIRSR" id="PIRSR602401-1"/>
    </source>
</evidence>
<keyword evidence="7 14" id="KW-0479">Metal-binding</keyword>
<dbReference type="InterPro" id="IPR002401">
    <property type="entry name" value="Cyt_P450_E_grp-I"/>
</dbReference>
<evidence type="ECO:0000256" key="1">
    <source>
        <dbReference type="ARBA" id="ARBA00001971"/>
    </source>
</evidence>
<keyword evidence="8" id="KW-0256">Endoplasmic reticulum</keyword>
<feature type="chain" id="PRO_5035982932" description="Cytochrome P450 305a1" evidence="16">
    <location>
        <begin position="19"/>
        <end position="498"/>
    </location>
</feature>
<dbReference type="Proteomes" id="UP000279307">
    <property type="component" value="Chromosome 10"/>
</dbReference>
<evidence type="ECO:0000256" key="15">
    <source>
        <dbReference type="RuleBase" id="RU000461"/>
    </source>
</evidence>
<evidence type="ECO:0000256" key="10">
    <source>
        <dbReference type="ARBA" id="ARBA00023002"/>
    </source>
</evidence>
<keyword evidence="9" id="KW-0492">Microsome</keyword>
<dbReference type="GO" id="GO:0006082">
    <property type="term" value="P:organic acid metabolic process"/>
    <property type="evidence" value="ECO:0007669"/>
    <property type="project" value="TreeGrafter"/>
</dbReference>
<evidence type="ECO:0000313" key="18">
    <source>
        <dbReference type="EMBL" id="RLU18035.1"/>
    </source>
</evidence>
<feature type="binding site" description="axial binding residue" evidence="14">
    <location>
        <position position="443"/>
    </location>
    <ligand>
        <name>heme</name>
        <dbReference type="ChEBI" id="CHEBI:30413"/>
    </ligand>
    <ligandPart>
        <name>Fe</name>
        <dbReference type="ChEBI" id="CHEBI:18248"/>
    </ligandPart>
</feature>
<dbReference type="OrthoDB" id="1055148at2759"/>
<dbReference type="OMA" id="RSVHMDE"/>
<dbReference type="FunFam" id="1.10.630.10:FF:000238">
    <property type="entry name" value="Cytochrome P450 2A6"/>
    <property type="match status" value="1"/>
</dbReference>
<dbReference type="GO" id="GO:0016712">
    <property type="term" value="F:oxidoreductase activity, acting on paired donors, with incorporation or reduction of molecular oxygen, reduced flavin or flavoprotein as one donor, and incorporation of one atom of oxygen"/>
    <property type="evidence" value="ECO:0007669"/>
    <property type="project" value="TreeGrafter"/>
</dbReference>
<keyword evidence="16" id="KW-0732">Signal</keyword>
<evidence type="ECO:0000256" key="16">
    <source>
        <dbReference type="SAM" id="SignalP"/>
    </source>
</evidence>
<gene>
    <name evidence="18" type="ORF">DMN91_010277</name>
    <name evidence="17" type="ORF">X777_03015</name>
</gene>
<dbReference type="EMBL" id="QOIP01000010">
    <property type="protein sequence ID" value="RLU18035.1"/>
    <property type="molecule type" value="Genomic_DNA"/>
</dbReference>
<sequence length="498" mass="56540">MWLIICLAIILIVKIVSGWQRPLKFPPGPCGLPILGNILDVKRLVNETKFYSHAWCRLANIYGPIVGLKLGIAEPLIIVSGRDAVIEMMNRPEFDGRPDGFLHRHRTGGVRRGVIFTDGDVWRDQRRFVLRTLKEFGFGRIAMEDIILKDAVSLTSIIESLSKSGPITNLHNITSIAVLNSLWTLVAGSRFDLDKENPKLMEILSIVNDLIRNSNVTGGILTHLPFLRHIMPGFTGFTVLNQRLAQTSQFFWSEITRHKQTKTQGEFKDFIDVYLAEMDTKQSNSVISYFDEEQLISIVKDLFTAGVETTNNTIGFIITYLVVKQDVQRKVHEEIERVLGKEALPRIAYKNQLPYLNATIAEVSRLANVGPTSIPHRAMMDTTLLGYEIKKNYTLLANFRSVHMDEKHWGDPREFRPERFINDKGEYVEDPWVITFGLGRRKCLGEILARNSVFLFTACLLQKFHFVLSPNHPDLILDGVDGFTIAPPNISIIAIKRT</sequence>
<dbReference type="GO" id="GO:0006805">
    <property type="term" value="P:xenobiotic metabolic process"/>
    <property type="evidence" value="ECO:0007669"/>
    <property type="project" value="TreeGrafter"/>
</dbReference>
<dbReference type="AlphaFoldDB" id="A0A026WK47"/>
<evidence type="ECO:0000256" key="13">
    <source>
        <dbReference type="ARBA" id="ARBA00023136"/>
    </source>
</evidence>
<reference evidence="18" key="3">
    <citation type="submission" date="2018-07" db="EMBL/GenBank/DDBJ databases">
        <authorList>
            <person name="Mckenzie S.K."/>
            <person name="Kronauer D.J.C."/>
        </authorList>
    </citation>
    <scope>NUCLEOTIDE SEQUENCE</scope>
    <source>
        <strain evidence="18">Clonal line C1</strain>
    </source>
</reference>
<dbReference type="PANTHER" id="PTHR24300:SF376">
    <property type="entry name" value="CYTOCHROME P450 15A1"/>
    <property type="match status" value="1"/>
</dbReference>
<evidence type="ECO:0000256" key="3">
    <source>
        <dbReference type="ARBA" id="ARBA00004174"/>
    </source>
</evidence>
<name>A0A026WK47_OOCBI</name>
<evidence type="ECO:0000256" key="2">
    <source>
        <dbReference type="ARBA" id="ARBA00003690"/>
    </source>
</evidence>
<evidence type="ECO:0000256" key="5">
    <source>
        <dbReference type="ARBA" id="ARBA00010617"/>
    </source>
</evidence>
<keyword evidence="19" id="KW-1185">Reference proteome</keyword>
<evidence type="ECO:0000256" key="12">
    <source>
        <dbReference type="ARBA" id="ARBA00023033"/>
    </source>
</evidence>
<comment type="function">
    <text evidence="2">May be involved in the metabolism of insect hormones and in the breakdown of synthetic insecticides.</text>
</comment>
<dbReference type="EMBL" id="KK107167">
    <property type="protein sequence ID" value="EZA56395.1"/>
    <property type="molecule type" value="Genomic_DNA"/>
</dbReference>
<evidence type="ECO:0000256" key="7">
    <source>
        <dbReference type="ARBA" id="ARBA00022723"/>
    </source>
</evidence>
<dbReference type="PANTHER" id="PTHR24300">
    <property type="entry name" value="CYTOCHROME P450 508A4-RELATED"/>
    <property type="match status" value="1"/>
</dbReference>
<dbReference type="InterPro" id="IPR017972">
    <property type="entry name" value="Cyt_P450_CS"/>
</dbReference>
<organism evidence="17 19">
    <name type="scientific">Ooceraea biroi</name>
    <name type="common">Clonal raider ant</name>
    <name type="synonym">Cerapachys biroi</name>
    <dbReference type="NCBI Taxonomy" id="2015173"/>
    <lineage>
        <taxon>Eukaryota</taxon>
        <taxon>Metazoa</taxon>
        <taxon>Ecdysozoa</taxon>
        <taxon>Arthropoda</taxon>
        <taxon>Hexapoda</taxon>
        <taxon>Insecta</taxon>
        <taxon>Pterygota</taxon>
        <taxon>Neoptera</taxon>
        <taxon>Endopterygota</taxon>
        <taxon>Hymenoptera</taxon>
        <taxon>Apocrita</taxon>
        <taxon>Aculeata</taxon>
        <taxon>Formicoidea</taxon>
        <taxon>Formicidae</taxon>
        <taxon>Dorylinae</taxon>
        <taxon>Ooceraea</taxon>
    </lineage>
</organism>
<evidence type="ECO:0000256" key="4">
    <source>
        <dbReference type="ARBA" id="ARBA00004406"/>
    </source>
</evidence>
<dbReference type="GO" id="GO:0020037">
    <property type="term" value="F:heme binding"/>
    <property type="evidence" value="ECO:0007669"/>
    <property type="project" value="InterPro"/>
</dbReference>
<feature type="signal peptide" evidence="16">
    <location>
        <begin position="1"/>
        <end position="18"/>
    </location>
</feature>
<dbReference type="Proteomes" id="UP000053097">
    <property type="component" value="Unassembled WGS sequence"/>
</dbReference>
<dbReference type="STRING" id="2015173.A0A026WK47"/>
<dbReference type="SUPFAM" id="SSF48264">
    <property type="entry name" value="Cytochrome P450"/>
    <property type="match status" value="1"/>
</dbReference>
<evidence type="ECO:0000256" key="9">
    <source>
        <dbReference type="ARBA" id="ARBA00022848"/>
    </source>
</evidence>
<keyword evidence="11 14" id="KW-0408">Iron</keyword>
<evidence type="ECO:0000256" key="6">
    <source>
        <dbReference type="ARBA" id="ARBA00022617"/>
    </source>
</evidence>
<dbReference type="Pfam" id="PF00067">
    <property type="entry name" value="p450"/>
    <property type="match status" value="1"/>
</dbReference>
<keyword evidence="12 15" id="KW-0503">Monooxygenase</keyword>
<comment type="similarity">
    <text evidence="5 15">Belongs to the cytochrome P450 family.</text>
</comment>
<evidence type="ECO:0000313" key="20">
    <source>
        <dbReference type="Proteomes" id="UP000279307"/>
    </source>
</evidence>
<keyword evidence="13" id="KW-0472">Membrane</keyword>
<comment type="subcellular location">
    <subcellularLocation>
        <location evidence="4">Endoplasmic reticulum membrane</location>
        <topology evidence="4">Peripheral membrane protein</topology>
    </subcellularLocation>
    <subcellularLocation>
        <location evidence="3">Microsome membrane</location>
        <topology evidence="3">Peripheral membrane protein</topology>
    </subcellularLocation>
</comment>
<comment type="cofactor">
    <cofactor evidence="1 14">
        <name>heme</name>
        <dbReference type="ChEBI" id="CHEBI:30413"/>
    </cofactor>
</comment>
<dbReference type="GO" id="GO:0005789">
    <property type="term" value="C:endoplasmic reticulum membrane"/>
    <property type="evidence" value="ECO:0007669"/>
    <property type="project" value="UniProtKB-SubCell"/>
</dbReference>
<evidence type="ECO:0000313" key="19">
    <source>
        <dbReference type="Proteomes" id="UP000053097"/>
    </source>
</evidence>
<evidence type="ECO:0000256" key="11">
    <source>
        <dbReference type="ARBA" id="ARBA00023004"/>
    </source>
</evidence>
<dbReference type="PROSITE" id="PS00086">
    <property type="entry name" value="CYTOCHROME_P450"/>
    <property type="match status" value="1"/>
</dbReference>
<dbReference type="PRINTS" id="PR00463">
    <property type="entry name" value="EP450I"/>
</dbReference>
<reference evidence="18 20" key="2">
    <citation type="journal article" date="2018" name="Genome Res.">
        <title>The genomic architecture and molecular evolution of ant odorant receptors.</title>
        <authorList>
            <person name="McKenzie S.K."/>
            <person name="Kronauer D.J.C."/>
        </authorList>
    </citation>
    <scope>NUCLEOTIDE SEQUENCE [LARGE SCALE GENOMIC DNA]</scope>
    <source>
        <strain evidence="18">Clonal line C1</strain>
    </source>
</reference>
<dbReference type="InterPro" id="IPR050182">
    <property type="entry name" value="Cytochrome_P450_fam2"/>
</dbReference>
<dbReference type="PRINTS" id="PR00385">
    <property type="entry name" value="P450"/>
</dbReference>
<dbReference type="GO" id="GO:0008395">
    <property type="term" value="F:steroid hydroxylase activity"/>
    <property type="evidence" value="ECO:0007669"/>
    <property type="project" value="TreeGrafter"/>
</dbReference>
<dbReference type="InterPro" id="IPR036396">
    <property type="entry name" value="Cyt_P450_sf"/>
</dbReference>
<dbReference type="Gene3D" id="1.10.630.10">
    <property type="entry name" value="Cytochrome P450"/>
    <property type="match status" value="1"/>
</dbReference>
<evidence type="ECO:0000256" key="8">
    <source>
        <dbReference type="ARBA" id="ARBA00022824"/>
    </source>
</evidence>
<dbReference type="InterPro" id="IPR001128">
    <property type="entry name" value="Cyt_P450"/>
</dbReference>
<protein>
    <recommendedName>
        <fullName evidence="21">Cytochrome P450 305a1</fullName>
    </recommendedName>
</protein>